<evidence type="ECO:0000313" key="4">
    <source>
        <dbReference type="Proteomes" id="UP000315395"/>
    </source>
</evidence>
<dbReference type="RefSeq" id="WP_143782102.1">
    <property type="nucleotide sequence ID" value="NZ_CP041616.1"/>
</dbReference>
<sequence length="248" mass="26729">MDVWQITVAALRRWYILLPLLALTAVGALKIGEGVHPQYEVTATAILVPGPEVTEIESPYGNRNETAQVLGILLGNTEARDAIETQGLSPEYEINVRDRSNIVNLTVLTDSEDESLSTGEAVLGLGQKELQQRQDAAGIPANAQIGLQILQPPTVSDVVAEGKLRNMAIVGILGAALSLLAAVLFDDLMGLATRSVRRWRGRQSADRPTQSTAAEVQEDPPVGQADQDRDLAAEPHSADDLERSGRRR</sequence>
<gene>
    <name evidence="3" type="ORF">FNH13_03085</name>
</gene>
<dbReference type="Proteomes" id="UP000315395">
    <property type="component" value="Chromosome"/>
</dbReference>
<dbReference type="AlphaFoldDB" id="A0A516G7D8"/>
<protein>
    <recommendedName>
        <fullName evidence="5">Polysaccharide chain length determinant N-terminal domain-containing protein</fullName>
    </recommendedName>
</protein>
<name>A0A516G7D8_9MICO</name>
<evidence type="ECO:0008006" key="5">
    <source>
        <dbReference type="Google" id="ProtNLM"/>
    </source>
</evidence>
<keyword evidence="2" id="KW-1133">Transmembrane helix</keyword>
<keyword evidence="2" id="KW-0472">Membrane</keyword>
<keyword evidence="2" id="KW-0812">Transmembrane</keyword>
<evidence type="ECO:0000256" key="1">
    <source>
        <dbReference type="SAM" id="MobiDB-lite"/>
    </source>
</evidence>
<feature type="transmembrane region" description="Helical" evidence="2">
    <location>
        <begin position="167"/>
        <end position="192"/>
    </location>
</feature>
<dbReference type="KEGG" id="orz:FNH13_03085"/>
<feature type="region of interest" description="Disordered" evidence="1">
    <location>
        <begin position="198"/>
        <end position="248"/>
    </location>
</feature>
<reference evidence="3 4" key="1">
    <citation type="submission" date="2019-07" db="EMBL/GenBank/DDBJ databases">
        <title>complete genome sequencing of Ornithinimicrobium sp. H23M54.</title>
        <authorList>
            <person name="Bae J.-W."/>
            <person name="Lee S.-Y."/>
        </authorList>
    </citation>
    <scope>NUCLEOTIDE SEQUENCE [LARGE SCALE GENOMIC DNA]</scope>
    <source>
        <strain evidence="3 4">H23M54</strain>
    </source>
</reference>
<dbReference type="OrthoDB" id="3695950at2"/>
<evidence type="ECO:0000313" key="3">
    <source>
        <dbReference type="EMBL" id="QDO87444.1"/>
    </source>
</evidence>
<evidence type="ECO:0000256" key="2">
    <source>
        <dbReference type="SAM" id="Phobius"/>
    </source>
</evidence>
<dbReference type="EMBL" id="CP041616">
    <property type="protein sequence ID" value="QDO87444.1"/>
    <property type="molecule type" value="Genomic_DNA"/>
</dbReference>
<proteinExistence type="predicted"/>
<keyword evidence="4" id="KW-1185">Reference proteome</keyword>
<accession>A0A516G7D8</accession>
<organism evidence="3 4">
    <name type="scientific">Ornithinimicrobium ciconiae</name>
    <dbReference type="NCBI Taxonomy" id="2594265"/>
    <lineage>
        <taxon>Bacteria</taxon>
        <taxon>Bacillati</taxon>
        <taxon>Actinomycetota</taxon>
        <taxon>Actinomycetes</taxon>
        <taxon>Micrococcales</taxon>
        <taxon>Ornithinimicrobiaceae</taxon>
        <taxon>Ornithinimicrobium</taxon>
    </lineage>
</organism>
<feature type="compositionally biased region" description="Basic and acidic residues" evidence="1">
    <location>
        <begin position="226"/>
        <end position="248"/>
    </location>
</feature>